<keyword evidence="1" id="KW-0812">Transmembrane</keyword>
<comment type="caution">
    <text evidence="2">The sequence shown here is derived from an EMBL/GenBank/DDBJ whole genome shotgun (WGS) entry which is preliminary data.</text>
</comment>
<dbReference type="EMBL" id="JANTHX010000008">
    <property type="protein sequence ID" value="MCS0500682.1"/>
    <property type="molecule type" value="Genomic_DNA"/>
</dbReference>
<organism evidence="2 3">
    <name type="scientific">Protaetiibacter mangrovi</name>
    <dbReference type="NCBI Taxonomy" id="2970926"/>
    <lineage>
        <taxon>Bacteria</taxon>
        <taxon>Bacillati</taxon>
        <taxon>Actinomycetota</taxon>
        <taxon>Actinomycetes</taxon>
        <taxon>Micrococcales</taxon>
        <taxon>Microbacteriaceae</taxon>
        <taxon>Protaetiibacter</taxon>
    </lineage>
</organism>
<feature type="transmembrane region" description="Helical" evidence="1">
    <location>
        <begin position="117"/>
        <end position="142"/>
    </location>
</feature>
<reference evidence="2 3" key="1">
    <citation type="submission" date="2022-08" db="EMBL/GenBank/DDBJ databases">
        <authorList>
            <person name="Li F."/>
        </authorList>
    </citation>
    <scope>NUCLEOTIDE SEQUENCE [LARGE SCALE GENOMIC DNA]</scope>
    <source>
        <strain evidence="2 3">10F1B-8-1</strain>
    </source>
</reference>
<keyword evidence="1" id="KW-1133">Transmembrane helix</keyword>
<dbReference type="RefSeq" id="WP_258799875.1">
    <property type="nucleotide sequence ID" value="NZ_JANTHX010000008.1"/>
</dbReference>
<name>A0ABT1ZJ15_9MICO</name>
<accession>A0ABT1ZJ15</accession>
<gene>
    <name evidence="2" type="ORF">NUH29_14110</name>
</gene>
<evidence type="ECO:0000313" key="3">
    <source>
        <dbReference type="Proteomes" id="UP001205337"/>
    </source>
</evidence>
<evidence type="ECO:0000256" key="1">
    <source>
        <dbReference type="SAM" id="Phobius"/>
    </source>
</evidence>
<keyword evidence="1" id="KW-0472">Membrane</keyword>
<feature type="transmembrane region" description="Helical" evidence="1">
    <location>
        <begin position="93"/>
        <end position="111"/>
    </location>
</feature>
<keyword evidence="3" id="KW-1185">Reference proteome</keyword>
<dbReference type="Proteomes" id="UP001205337">
    <property type="component" value="Unassembled WGS sequence"/>
</dbReference>
<evidence type="ECO:0000313" key="2">
    <source>
        <dbReference type="EMBL" id="MCS0500682.1"/>
    </source>
</evidence>
<sequence length="147" mass="15148">MSDGEPAAAPGEPPRFGRMVWRMFWIEAVGGIGVAAILGVIGTLAADGDQGLLLSLLPAVVLVGFGMALPPFLFGMLSLAAASGRPRRMRKEIVAVVIGAVVGGFLSPIIFYSASPLFGIVIGAVVAGATATGYAFVVRAFWRRATS</sequence>
<proteinExistence type="predicted"/>
<protein>
    <submittedName>
        <fullName evidence="2">Uncharacterized protein</fullName>
    </submittedName>
</protein>
<feature type="transmembrane region" description="Helical" evidence="1">
    <location>
        <begin position="24"/>
        <end position="46"/>
    </location>
</feature>
<feature type="transmembrane region" description="Helical" evidence="1">
    <location>
        <begin position="52"/>
        <end position="81"/>
    </location>
</feature>